<name>A0A0F6RCA5_9GAMM</name>
<dbReference type="GO" id="GO:0008794">
    <property type="term" value="F:arsenate reductase (glutaredoxin) activity"/>
    <property type="evidence" value="ECO:0007669"/>
    <property type="project" value="UniProtKB-UniRule"/>
</dbReference>
<evidence type="ECO:0000256" key="2">
    <source>
        <dbReference type="ARBA" id="ARBA00023002"/>
    </source>
</evidence>
<evidence type="ECO:0000256" key="3">
    <source>
        <dbReference type="PROSITE-ProRule" id="PRU01282"/>
    </source>
</evidence>
<sequence>MSDFSILHNPRCSKSRQTLELLQENGVEPTIVKYLETPPSAAQISDIVTLLGVSPRDILRKKEAEYKASGLDNQDLSDKEVIALMVEHPKVIERPIVFSDKAAAVGRPPENVLSIIK</sequence>
<dbReference type="OrthoDB" id="9790554at2"/>
<accession>A0A0F6RCA5</accession>
<dbReference type="CDD" id="cd03034">
    <property type="entry name" value="ArsC_ArsC"/>
    <property type="match status" value="1"/>
</dbReference>
<dbReference type="EC" id="1.20.4.1" evidence="4"/>
<dbReference type="EMBL" id="CP010975">
    <property type="protein sequence ID" value="AKE52268.1"/>
    <property type="molecule type" value="Genomic_DNA"/>
</dbReference>
<protein>
    <recommendedName>
        <fullName evidence="4">Arsenate reductase</fullName>
        <ecNumber evidence="4">1.20.4.1</ecNumber>
    </recommendedName>
</protein>
<keyword evidence="6" id="KW-1185">Reference proteome</keyword>
<dbReference type="InterPro" id="IPR036249">
    <property type="entry name" value="Thioredoxin-like_sf"/>
</dbReference>
<dbReference type="AlphaFoldDB" id="A0A0F6RCA5"/>
<dbReference type="STRING" id="914150.TQ33_1314"/>
<evidence type="ECO:0000256" key="1">
    <source>
        <dbReference type="ARBA" id="ARBA00007198"/>
    </source>
</evidence>
<dbReference type="NCBIfam" id="TIGR00014">
    <property type="entry name" value="arsC"/>
    <property type="match status" value="1"/>
</dbReference>
<evidence type="ECO:0000313" key="5">
    <source>
        <dbReference type="EMBL" id="AKE52268.1"/>
    </source>
</evidence>
<reference evidence="5 6" key="1">
    <citation type="submission" date="2015-02" db="EMBL/GenBank/DDBJ databases">
        <title>Complete genome sequence of Kangiella geojedonensis strain YCS-5T.</title>
        <authorList>
            <person name="Kim K.M."/>
        </authorList>
    </citation>
    <scope>NUCLEOTIDE SEQUENCE [LARGE SCALE GENOMIC DNA]</scope>
    <source>
        <strain evidence="5 6">YCS-5</strain>
    </source>
</reference>
<dbReference type="PATRIC" id="fig|914150.5.peg.1331"/>
<dbReference type="InterPro" id="IPR006659">
    <property type="entry name" value="Arsenate_reductase"/>
</dbReference>
<organism evidence="5 6">
    <name type="scientific">Kangiella geojedonensis</name>
    <dbReference type="NCBI Taxonomy" id="914150"/>
    <lineage>
        <taxon>Bacteria</taxon>
        <taxon>Pseudomonadati</taxon>
        <taxon>Pseudomonadota</taxon>
        <taxon>Gammaproteobacteria</taxon>
        <taxon>Kangiellales</taxon>
        <taxon>Kangiellaceae</taxon>
        <taxon>Kangiella</taxon>
    </lineage>
</organism>
<dbReference type="SUPFAM" id="SSF52833">
    <property type="entry name" value="Thioredoxin-like"/>
    <property type="match status" value="1"/>
</dbReference>
<dbReference type="PANTHER" id="PTHR30041">
    <property type="entry name" value="ARSENATE REDUCTASE"/>
    <property type="match status" value="1"/>
</dbReference>
<dbReference type="Proteomes" id="UP000034071">
    <property type="component" value="Chromosome"/>
</dbReference>
<comment type="similarity">
    <text evidence="1 3 4">Belongs to the ArsC family.</text>
</comment>
<dbReference type="PROSITE" id="PS51353">
    <property type="entry name" value="ARSC"/>
    <property type="match status" value="1"/>
</dbReference>
<evidence type="ECO:0000313" key="6">
    <source>
        <dbReference type="Proteomes" id="UP000034071"/>
    </source>
</evidence>
<proteinExistence type="inferred from homology"/>
<keyword evidence="2 4" id="KW-0560">Oxidoreductase</keyword>
<comment type="catalytic activity">
    <reaction evidence="4">
        <text>[glutaredoxin]-dithiol + arsenate + glutathione + H(+) = glutathionyl-S-S-[glutaredoxin] + arsenite + H2O</text>
        <dbReference type="Rhea" id="RHEA:22016"/>
        <dbReference type="Rhea" id="RHEA-COMP:10729"/>
        <dbReference type="Rhea" id="RHEA-COMP:17668"/>
        <dbReference type="ChEBI" id="CHEBI:15377"/>
        <dbReference type="ChEBI" id="CHEBI:15378"/>
        <dbReference type="ChEBI" id="CHEBI:29242"/>
        <dbReference type="ChEBI" id="CHEBI:29950"/>
        <dbReference type="ChEBI" id="CHEBI:48597"/>
        <dbReference type="ChEBI" id="CHEBI:57925"/>
        <dbReference type="ChEBI" id="CHEBI:146199"/>
        <dbReference type="EC" id="1.20.4.1"/>
    </reaction>
</comment>
<evidence type="ECO:0000256" key="4">
    <source>
        <dbReference type="RuleBase" id="RU362029"/>
    </source>
</evidence>
<dbReference type="RefSeq" id="WP_046561360.1">
    <property type="nucleotide sequence ID" value="NZ_CP010975.1"/>
</dbReference>
<dbReference type="Pfam" id="PF03960">
    <property type="entry name" value="ArsC"/>
    <property type="match status" value="1"/>
</dbReference>
<dbReference type="KEGG" id="kge:TQ33_1314"/>
<gene>
    <name evidence="5" type="ORF">TQ33_1314</name>
</gene>
<dbReference type="HOGENOM" id="CLU_116644_0_1_6"/>
<dbReference type="PANTHER" id="PTHR30041:SF4">
    <property type="entry name" value="ARSENATE REDUCTASE"/>
    <property type="match status" value="1"/>
</dbReference>
<dbReference type="Gene3D" id="3.40.30.10">
    <property type="entry name" value="Glutaredoxin"/>
    <property type="match status" value="1"/>
</dbReference>
<dbReference type="InterPro" id="IPR006660">
    <property type="entry name" value="Arsenate_reductase-like"/>
</dbReference>